<name>A0ABV9B456_9ACTN</name>
<evidence type="ECO:0000313" key="3">
    <source>
        <dbReference type="Proteomes" id="UP001595839"/>
    </source>
</evidence>
<keyword evidence="3" id="KW-1185">Reference proteome</keyword>
<proteinExistence type="predicted"/>
<evidence type="ECO:0000313" key="2">
    <source>
        <dbReference type="EMBL" id="MFC4507023.1"/>
    </source>
</evidence>
<gene>
    <name evidence="2" type="ORF">ACFPIH_47585</name>
</gene>
<dbReference type="EMBL" id="JBHSFK010000050">
    <property type="protein sequence ID" value="MFC4507023.1"/>
    <property type="molecule type" value="Genomic_DNA"/>
</dbReference>
<comment type="caution">
    <text evidence="2">The sequence shown here is derived from an EMBL/GenBank/DDBJ whole genome shotgun (WGS) entry which is preliminary data.</text>
</comment>
<accession>A0ABV9B456</accession>
<dbReference type="RefSeq" id="WP_381177436.1">
    <property type="nucleotide sequence ID" value="NZ_JBHSFK010000050.1"/>
</dbReference>
<reference evidence="3" key="1">
    <citation type="journal article" date="2019" name="Int. J. Syst. Evol. Microbiol.">
        <title>The Global Catalogue of Microorganisms (GCM) 10K type strain sequencing project: providing services to taxonomists for standard genome sequencing and annotation.</title>
        <authorList>
            <consortium name="The Broad Institute Genomics Platform"/>
            <consortium name="The Broad Institute Genome Sequencing Center for Infectious Disease"/>
            <person name="Wu L."/>
            <person name="Ma J."/>
        </authorList>
    </citation>
    <scope>NUCLEOTIDE SEQUENCE [LARGE SCALE GENOMIC DNA]</scope>
    <source>
        <strain evidence="3">CGMCC 4.7177</strain>
    </source>
</reference>
<evidence type="ECO:0000256" key="1">
    <source>
        <dbReference type="SAM" id="MobiDB-lite"/>
    </source>
</evidence>
<sequence>MTTTTRKGTRATDDDEPRNYCDNHPSRGAALSTTSGGAHSQIHLCRDCARAAGRL</sequence>
<dbReference type="Proteomes" id="UP001595839">
    <property type="component" value="Unassembled WGS sequence"/>
</dbReference>
<organism evidence="2 3">
    <name type="scientific">Streptomyces vulcanius</name>
    <dbReference type="NCBI Taxonomy" id="1441876"/>
    <lineage>
        <taxon>Bacteria</taxon>
        <taxon>Bacillati</taxon>
        <taxon>Actinomycetota</taxon>
        <taxon>Actinomycetes</taxon>
        <taxon>Kitasatosporales</taxon>
        <taxon>Streptomycetaceae</taxon>
        <taxon>Streptomyces</taxon>
    </lineage>
</organism>
<feature type="region of interest" description="Disordered" evidence="1">
    <location>
        <begin position="1"/>
        <end position="37"/>
    </location>
</feature>
<protein>
    <submittedName>
        <fullName evidence="2">Uncharacterized protein</fullName>
    </submittedName>
</protein>